<accession>A0A1V3XTJ9</accession>
<sequence length="80" mass="8998">MRLTRSDFDCAQCQPKFSKTATAGDKSGYGTPQLSTRVDVLRGRWGVMEFLTLPPEVNSARILRGPGPAPLRPRRRRGRR</sequence>
<dbReference type="Proteomes" id="UP000189229">
    <property type="component" value="Unassembled WGS sequence"/>
</dbReference>
<dbReference type="SUPFAM" id="SSF140459">
    <property type="entry name" value="PE/PPE dimer-like"/>
    <property type="match status" value="1"/>
</dbReference>
<protein>
    <submittedName>
        <fullName evidence="2">Uncharacterized protein</fullName>
    </submittedName>
</protein>
<comment type="caution">
    <text evidence="2">The sequence shown here is derived from an EMBL/GenBank/DDBJ whole genome shotgun (WGS) entry which is preliminary data.</text>
</comment>
<name>A0A1V3XTJ9_MYCKA</name>
<feature type="region of interest" description="Disordered" evidence="1">
    <location>
        <begin position="60"/>
        <end position="80"/>
    </location>
</feature>
<reference evidence="2 3" key="1">
    <citation type="submission" date="2017-02" db="EMBL/GenBank/DDBJ databases">
        <title>Complete genome sequences of Mycobacterium kansasii strains isolated from rhesus macaques.</title>
        <authorList>
            <person name="Panda A."/>
            <person name="Nagaraj S."/>
            <person name="Zhao X."/>
            <person name="Tettelin H."/>
            <person name="Detolla L.J."/>
        </authorList>
    </citation>
    <scope>NUCLEOTIDE SEQUENCE [LARGE SCALE GENOMIC DNA]</scope>
    <source>
        <strain evidence="2 3">11-3813</strain>
    </source>
</reference>
<dbReference type="InterPro" id="IPR038332">
    <property type="entry name" value="PPE_sf"/>
</dbReference>
<gene>
    <name evidence="2" type="ORF">BZL30_1208</name>
</gene>
<organism evidence="2 3">
    <name type="scientific">Mycobacterium kansasii</name>
    <dbReference type="NCBI Taxonomy" id="1768"/>
    <lineage>
        <taxon>Bacteria</taxon>
        <taxon>Bacillati</taxon>
        <taxon>Actinomycetota</taxon>
        <taxon>Actinomycetes</taxon>
        <taxon>Mycobacteriales</taxon>
        <taxon>Mycobacteriaceae</taxon>
        <taxon>Mycobacterium</taxon>
    </lineage>
</organism>
<dbReference type="EMBL" id="MVBM01000001">
    <property type="protein sequence ID" value="OOK82408.1"/>
    <property type="molecule type" value="Genomic_DNA"/>
</dbReference>
<evidence type="ECO:0000313" key="3">
    <source>
        <dbReference type="Proteomes" id="UP000189229"/>
    </source>
</evidence>
<evidence type="ECO:0000256" key="1">
    <source>
        <dbReference type="SAM" id="MobiDB-lite"/>
    </source>
</evidence>
<evidence type="ECO:0000313" key="2">
    <source>
        <dbReference type="EMBL" id="OOK82408.1"/>
    </source>
</evidence>
<proteinExistence type="predicted"/>
<dbReference type="AlphaFoldDB" id="A0A1V3XTJ9"/>